<reference evidence="8 9" key="1">
    <citation type="submission" date="2018-06" db="EMBL/GenBank/DDBJ databases">
        <authorList>
            <consortium name="Pathogen Informatics"/>
            <person name="Doyle S."/>
        </authorList>
    </citation>
    <scope>NUCLEOTIDE SEQUENCE [LARGE SCALE GENOMIC DNA]</scope>
    <source>
        <strain evidence="8 9">NCTC10911</strain>
    </source>
</reference>
<dbReference type="Pfam" id="PF03963">
    <property type="entry name" value="FlgD"/>
    <property type="match status" value="1"/>
</dbReference>
<evidence type="ECO:0000259" key="6">
    <source>
        <dbReference type="Pfam" id="PF13860"/>
    </source>
</evidence>
<keyword evidence="3 5" id="KW-1005">Bacterial flagellum biogenesis</keyword>
<proteinExistence type="inferred from homology"/>
<feature type="domain" description="FlgD Tudor-like" evidence="7">
    <location>
        <begin position="83"/>
        <end position="225"/>
    </location>
</feature>
<dbReference type="SMR" id="A0A0E8CUM8"/>
<dbReference type="Proteomes" id="UP000255014">
    <property type="component" value="Unassembled WGS sequence"/>
</dbReference>
<comment type="function">
    <text evidence="4 5">Required for flagellar hook formation. May act as a scaffolding protein.</text>
</comment>
<dbReference type="InterPro" id="IPR005648">
    <property type="entry name" value="FlgD"/>
</dbReference>
<dbReference type="InterPro" id="IPR025963">
    <property type="entry name" value="FLgD_Tudor"/>
</dbReference>
<dbReference type="AlphaFoldDB" id="A0A0E8CUM8"/>
<evidence type="ECO:0000256" key="4">
    <source>
        <dbReference type="ARBA" id="ARBA00024746"/>
    </source>
</evidence>
<accession>A0A0E8CUM8</accession>
<evidence type="ECO:0000256" key="2">
    <source>
        <dbReference type="ARBA" id="ARBA00016013"/>
    </source>
</evidence>
<dbReference type="Gene3D" id="2.60.40.4070">
    <property type="match status" value="1"/>
</dbReference>
<dbReference type="EMBL" id="UFTT01000002">
    <property type="protein sequence ID" value="SUV64691.1"/>
    <property type="molecule type" value="Genomic_DNA"/>
</dbReference>
<comment type="similarity">
    <text evidence="1 5">Belongs to the FlgD family.</text>
</comment>
<sequence>MTTVNETTSQAGLALAQAGSNSAAQGIQDQFLTLLVTQLRNQDPLNPMENAELTSQLAQISTVEGINNLKNTMLAISGQIDVSQSMDAVSMIGKGVLMPGDKVSLGADPNDPAQRGATPFGIDLQGDATKVTVKVLDPSGAVVRTMELGDLKTGVHTLQWDGNNDGGQPLADGKYSITVSASDADANPVKTEALTYGQVKSVAYSTNGLRLDLGLAGQISMLDVRKVIGASGSA</sequence>
<gene>
    <name evidence="8" type="primary">flgD</name>
    <name evidence="8" type="ORF">NCTC10911_01722</name>
</gene>
<dbReference type="Gene3D" id="2.30.30.910">
    <property type="match status" value="1"/>
</dbReference>
<dbReference type="RefSeq" id="WP_010930324.1">
    <property type="nucleotide sequence ID" value="NZ_AP024746.1"/>
</dbReference>
<evidence type="ECO:0000259" key="7">
    <source>
        <dbReference type="Pfam" id="PF13861"/>
    </source>
</evidence>
<dbReference type="GO" id="GO:0044781">
    <property type="term" value="P:bacterial-type flagellum organization"/>
    <property type="evidence" value="ECO:0007669"/>
    <property type="project" value="UniProtKB-UniRule"/>
</dbReference>
<evidence type="ECO:0000256" key="1">
    <source>
        <dbReference type="ARBA" id="ARBA00010577"/>
    </source>
</evidence>
<name>A0A0E8CUM8_BORPT</name>
<dbReference type="NCBIfam" id="NF009276">
    <property type="entry name" value="PRK12633.1"/>
    <property type="match status" value="1"/>
</dbReference>
<evidence type="ECO:0000256" key="3">
    <source>
        <dbReference type="ARBA" id="ARBA00022795"/>
    </source>
</evidence>
<evidence type="ECO:0000256" key="5">
    <source>
        <dbReference type="RuleBase" id="RU362076"/>
    </source>
</evidence>
<dbReference type="Pfam" id="PF13860">
    <property type="entry name" value="FlgD_ig"/>
    <property type="match status" value="1"/>
</dbReference>
<evidence type="ECO:0000313" key="8">
    <source>
        <dbReference type="EMBL" id="SUV64691.1"/>
    </source>
</evidence>
<organism evidence="8 9">
    <name type="scientific">Bordetella pertussis</name>
    <dbReference type="NCBI Taxonomy" id="520"/>
    <lineage>
        <taxon>Bacteria</taxon>
        <taxon>Pseudomonadati</taxon>
        <taxon>Pseudomonadota</taxon>
        <taxon>Betaproteobacteria</taxon>
        <taxon>Burkholderiales</taxon>
        <taxon>Alcaligenaceae</taxon>
        <taxon>Bordetella</taxon>
    </lineage>
</organism>
<dbReference type="Pfam" id="PF13861">
    <property type="entry name" value="FLgD_tudor"/>
    <property type="match status" value="1"/>
</dbReference>
<dbReference type="GeneID" id="69601286"/>
<feature type="domain" description="FlgD/Vpr Ig-like" evidence="6">
    <location>
        <begin position="116"/>
        <end position="184"/>
    </location>
</feature>
<dbReference type="OMA" id="STYAHVT"/>
<protein>
    <recommendedName>
        <fullName evidence="2 5">Basal-body rod modification protein FlgD</fullName>
    </recommendedName>
</protein>
<dbReference type="InterPro" id="IPR025965">
    <property type="entry name" value="FlgD/Vpr_Ig-like"/>
</dbReference>
<evidence type="ECO:0000313" key="9">
    <source>
        <dbReference type="Proteomes" id="UP000255014"/>
    </source>
</evidence>